<feature type="chain" id="PRO_5003425661" description="DUF3347 domain-containing protein" evidence="1">
    <location>
        <begin position="23"/>
        <end position="248"/>
    </location>
</feature>
<dbReference type="EMBL" id="ADGI01000025">
    <property type="protein sequence ID" value="EGV33532.1"/>
    <property type="molecule type" value="Genomic_DNA"/>
</dbReference>
<dbReference type="PROSITE" id="PS51257">
    <property type="entry name" value="PROKAR_LIPOPROTEIN"/>
    <property type="match status" value="1"/>
</dbReference>
<dbReference type="HOGENOM" id="CLU_1045293_0_0_10"/>
<evidence type="ECO:0000256" key="1">
    <source>
        <dbReference type="SAM" id="SignalP"/>
    </source>
</evidence>
<keyword evidence="3" id="KW-1185">Reference proteome</keyword>
<comment type="caution">
    <text evidence="2">The sequence shown here is derived from an EMBL/GenBank/DDBJ whole genome shotgun (WGS) entry which is preliminary data.</text>
</comment>
<dbReference type="Proteomes" id="UP000005141">
    <property type="component" value="Unassembled WGS sequence"/>
</dbReference>
<dbReference type="RefSeq" id="WP_004379769.1">
    <property type="nucleotide sequence ID" value="NZ_JH114215.1"/>
</dbReference>
<dbReference type="OrthoDB" id="1066365at2"/>
<dbReference type="AlphaFoldDB" id="G1WAC3"/>
<accession>G1WAC3</accession>
<evidence type="ECO:0008006" key="4">
    <source>
        <dbReference type="Google" id="ProtNLM"/>
    </source>
</evidence>
<feature type="signal peptide" evidence="1">
    <location>
        <begin position="1"/>
        <end position="22"/>
    </location>
</feature>
<sequence length="248" mass="27771">MGRIKIVLLGAALFLAACPAKAWWKFVINPWAIGQVEANTAAVTLIENDHNSKLSQIQDKQKKIAQFTATMATIKEVSLLSLQNVSGFGEESKMYKEILSTLATMPKDFAITMKYLTKGNVKNYLICMDEIMGLVYDVKHCTNTFKNVVTNGKVSFPKKQLPSATNFGKDKNDGENLLDRWTRWSLANQILSDLKEIQYKIHAIAYMCQYCNSMSNLIFAVDVDSWLSFFTAKNAVDGLISDWEGLGS</sequence>
<organism evidence="2 3">
    <name type="scientific">Segatella oulorum F0390</name>
    <dbReference type="NCBI Taxonomy" id="702438"/>
    <lineage>
        <taxon>Bacteria</taxon>
        <taxon>Pseudomonadati</taxon>
        <taxon>Bacteroidota</taxon>
        <taxon>Bacteroidia</taxon>
        <taxon>Bacteroidales</taxon>
        <taxon>Prevotellaceae</taxon>
        <taxon>Segatella</taxon>
    </lineage>
</organism>
<dbReference type="PATRIC" id="fig|702438.4.peg.786"/>
<gene>
    <name evidence="2" type="ORF">HMPREF9431_00768</name>
</gene>
<name>G1WAC3_9BACT</name>
<evidence type="ECO:0000313" key="2">
    <source>
        <dbReference type="EMBL" id="EGV33532.1"/>
    </source>
</evidence>
<protein>
    <recommendedName>
        <fullName evidence="4">DUF3347 domain-containing protein</fullName>
    </recommendedName>
</protein>
<keyword evidence="1" id="KW-0732">Signal</keyword>
<reference evidence="2 3" key="1">
    <citation type="submission" date="2011-07" db="EMBL/GenBank/DDBJ databases">
        <title>The Genome Sequence of Prevotella oulorum F0390.</title>
        <authorList>
            <consortium name="The Broad Institute Genome Sequencing Platform"/>
            <consortium name="The Broad Institute Genome Sequencing Center for Infectious Disease"/>
            <person name="Earl A."/>
            <person name="Ward D."/>
            <person name="Feldgarden M."/>
            <person name="Gevers D."/>
            <person name="Izard J."/>
            <person name="Ganesan A."/>
            <person name="Baranova O.V."/>
            <person name="Blanton J.M."/>
            <person name="Tanner A.C."/>
            <person name="Dewhirst F.E."/>
            <person name="Young S.K."/>
            <person name="Zeng Q."/>
            <person name="Gargeya S."/>
            <person name="Fitzgerald M."/>
            <person name="Haas B."/>
            <person name="Abouelleil A."/>
            <person name="Alvarado L."/>
            <person name="Arachchi H.M."/>
            <person name="Berlin A."/>
            <person name="Brown A."/>
            <person name="Chapman S.B."/>
            <person name="Chen Z."/>
            <person name="Dunbar C."/>
            <person name="Freedman E."/>
            <person name="Gearin G."/>
            <person name="Gellesch M."/>
            <person name="Goldberg J."/>
            <person name="Griggs A."/>
            <person name="Gujja S."/>
            <person name="Heiman D."/>
            <person name="Howarth C."/>
            <person name="Larson L."/>
            <person name="Lui A."/>
            <person name="MacDonald P.J.P."/>
            <person name="Mehta T."/>
            <person name="Montmayeur A."/>
            <person name="Murphy C."/>
            <person name="Neiman D."/>
            <person name="Pearson M."/>
            <person name="Priest M."/>
            <person name="Roberts A."/>
            <person name="Saif S."/>
            <person name="Shea T."/>
            <person name="Shenoy N."/>
            <person name="Sisk P."/>
            <person name="Stolte C."/>
            <person name="Sykes S."/>
            <person name="Wortman J."/>
            <person name="Nusbaum C."/>
            <person name="Birren B."/>
        </authorList>
    </citation>
    <scope>NUCLEOTIDE SEQUENCE [LARGE SCALE GENOMIC DNA]</scope>
    <source>
        <strain evidence="2 3">F0390</strain>
    </source>
</reference>
<dbReference type="eggNOG" id="ENOG5033TCX">
    <property type="taxonomic scope" value="Bacteria"/>
</dbReference>
<evidence type="ECO:0000313" key="3">
    <source>
        <dbReference type="Proteomes" id="UP000005141"/>
    </source>
</evidence>
<dbReference type="GeneID" id="95425468"/>
<proteinExistence type="predicted"/>